<reference evidence="1 2" key="1">
    <citation type="journal article" date="2018" name="Nat. Ecol. Evol.">
        <title>Shark genomes provide insights into elasmobranch evolution and the origin of vertebrates.</title>
        <authorList>
            <person name="Hara Y"/>
            <person name="Yamaguchi K"/>
            <person name="Onimaru K"/>
            <person name="Kadota M"/>
            <person name="Koyanagi M"/>
            <person name="Keeley SD"/>
            <person name="Tatsumi K"/>
            <person name="Tanaka K"/>
            <person name="Motone F"/>
            <person name="Kageyama Y"/>
            <person name="Nozu R"/>
            <person name="Adachi N"/>
            <person name="Nishimura O"/>
            <person name="Nakagawa R"/>
            <person name="Tanegashima C"/>
            <person name="Kiyatake I"/>
            <person name="Matsumoto R"/>
            <person name="Murakumo K"/>
            <person name="Nishida K"/>
            <person name="Terakita A"/>
            <person name="Kuratani S"/>
            <person name="Sato K"/>
            <person name="Hyodo S Kuraku.S."/>
        </authorList>
    </citation>
    <scope>NUCLEOTIDE SEQUENCE [LARGE SCALE GENOMIC DNA]</scope>
</reference>
<feature type="non-terminal residue" evidence="1">
    <location>
        <position position="36"/>
    </location>
</feature>
<protein>
    <submittedName>
        <fullName evidence="1">Uncharacterized protein</fullName>
    </submittedName>
</protein>
<dbReference type="Proteomes" id="UP000287033">
    <property type="component" value="Unassembled WGS sequence"/>
</dbReference>
<keyword evidence="2" id="KW-1185">Reference proteome</keyword>
<dbReference type="Gene3D" id="3.30.450.60">
    <property type="match status" value="1"/>
</dbReference>
<name>A0A401TCI7_CHIPU</name>
<dbReference type="AlphaFoldDB" id="A0A401TCI7"/>
<comment type="caution">
    <text evidence="1">The sequence shown here is derived from an EMBL/GenBank/DDBJ whole genome shotgun (WGS) entry which is preliminary data.</text>
</comment>
<evidence type="ECO:0000313" key="2">
    <source>
        <dbReference type="Proteomes" id="UP000287033"/>
    </source>
</evidence>
<evidence type="ECO:0000313" key="1">
    <source>
        <dbReference type="EMBL" id="GCC40349.1"/>
    </source>
</evidence>
<dbReference type="OrthoDB" id="10259133at2759"/>
<accession>A0A401TCI7</accession>
<dbReference type="SUPFAM" id="SSF64356">
    <property type="entry name" value="SNARE-like"/>
    <property type="match status" value="1"/>
</dbReference>
<gene>
    <name evidence="1" type="ORF">chiPu_0024190</name>
</gene>
<dbReference type="EMBL" id="BEZZ01034539">
    <property type="protein sequence ID" value="GCC40349.1"/>
    <property type="molecule type" value="Genomic_DNA"/>
</dbReference>
<organism evidence="1 2">
    <name type="scientific">Chiloscyllium punctatum</name>
    <name type="common">Brownbanded bambooshark</name>
    <name type="synonym">Hemiscyllium punctatum</name>
    <dbReference type="NCBI Taxonomy" id="137246"/>
    <lineage>
        <taxon>Eukaryota</taxon>
        <taxon>Metazoa</taxon>
        <taxon>Chordata</taxon>
        <taxon>Craniata</taxon>
        <taxon>Vertebrata</taxon>
        <taxon>Chondrichthyes</taxon>
        <taxon>Elasmobranchii</taxon>
        <taxon>Galeomorphii</taxon>
        <taxon>Galeoidea</taxon>
        <taxon>Orectolobiformes</taxon>
        <taxon>Hemiscylliidae</taxon>
        <taxon>Chiloscyllium</taxon>
    </lineage>
</organism>
<dbReference type="InterPro" id="IPR011012">
    <property type="entry name" value="Longin-like_dom_sf"/>
</dbReference>
<sequence length="36" mass="4214">MHHQGLQFIHIRQDTLYLVATTRCNVSPFTVVQFLV</sequence>
<proteinExistence type="predicted"/>